<name>A0AAU6PFH9_9GAMM</name>
<evidence type="ECO:0000259" key="2">
    <source>
        <dbReference type="Pfam" id="PF17728"/>
    </source>
</evidence>
<dbReference type="Pfam" id="PF17728">
    <property type="entry name" value="BsuBI_PstI_RE_N"/>
    <property type="match status" value="1"/>
</dbReference>
<keyword evidence="3" id="KW-0378">Hydrolase</keyword>
<reference evidence="3" key="1">
    <citation type="submission" date="2023-10" db="EMBL/GenBank/DDBJ databases">
        <title>The first scallop-associated chemosynthetic bacterial symbiont.</title>
        <authorList>
            <person name="Lin Y.-T."/>
            <person name="Sun J."/>
            <person name="Ip J.C.-H."/>
            <person name="He X."/>
            <person name="Gao Z.-M."/>
            <person name="Perez M."/>
            <person name="Xu T."/>
            <person name="Qian P.-Y."/>
            <person name="Qiu J.-W."/>
        </authorList>
    </citation>
    <scope>NUCLEOTIDE SEQUENCE</scope>
    <source>
        <strain evidence="3">Gill1</strain>
    </source>
</reference>
<accession>A0AAU6PFH9</accession>
<dbReference type="Gene3D" id="3.40.1350.80">
    <property type="match status" value="1"/>
</dbReference>
<dbReference type="Pfam" id="PF06616">
    <property type="entry name" value="BsuBI_PstI_RE"/>
    <property type="match status" value="1"/>
</dbReference>
<dbReference type="InterPro" id="IPR041963">
    <property type="entry name" value="BsuBI/PstI_C_sf"/>
</dbReference>
<protein>
    <submittedName>
        <fullName evidence="3">Type-2 restriction enzyme AplI</fullName>
        <ecNumber evidence="3">3.1.21.4</ecNumber>
    </submittedName>
</protein>
<feature type="domain" description="BsuBI/PstI restriction endonuclease HTH" evidence="2">
    <location>
        <begin position="9"/>
        <end position="146"/>
    </location>
</feature>
<feature type="domain" description="BsuBI/PstI restriction endonuclease" evidence="1">
    <location>
        <begin position="158"/>
        <end position="317"/>
    </location>
</feature>
<dbReference type="InterPro" id="IPR009528">
    <property type="entry name" value="Restrct_endonuc_II_BsuBI_C"/>
</dbReference>
<dbReference type="InterPro" id="IPR041962">
    <property type="entry name" value="BsuBI/PstI_N_sf"/>
</dbReference>
<evidence type="ECO:0000313" key="3">
    <source>
        <dbReference type="EMBL" id="WXT99762.1"/>
    </source>
</evidence>
<sequence>MEFTTQQKEKLQESKALLTALGLPKAQCNDRSAWVFLALANVNSFSSWHSASAPLLPTVNIMEFIRNNYAMDYKPNSRETIRRQTLHQFEQAGIVERNRDDPARATNSRNNNYSLNQLILDILMVYPSSDWEEKVSEYKKAVPELKAQYDRKLDKHKIPITLPNGTIINLSPGKHNQLHADIIHEFCSRFVGGNGKLLYIGDTASSRQEGGKFMFLQSVDLELLGVPPMSHDKLPDVVVFDEGRKWLFLIEAVTSHGPVSPKRWIELEEAFSKCKVGLVYVTAFLDRAEFRKNAADIAWETEVWIAENPDHMIHFNGDRFLGPHEKNS</sequence>
<proteinExistence type="predicted"/>
<dbReference type="Gene3D" id="1.10.10.1820">
    <property type="entry name" value="BsuBI/PstI restriction endonuclease-like"/>
    <property type="match status" value="1"/>
</dbReference>
<dbReference type="GO" id="GO:0000287">
    <property type="term" value="F:magnesium ion binding"/>
    <property type="evidence" value="ECO:0007669"/>
    <property type="project" value="InterPro"/>
</dbReference>
<dbReference type="GO" id="GO:0009307">
    <property type="term" value="P:DNA restriction-modification system"/>
    <property type="evidence" value="ECO:0007669"/>
    <property type="project" value="InterPro"/>
</dbReference>
<dbReference type="GO" id="GO:0003677">
    <property type="term" value="F:DNA binding"/>
    <property type="evidence" value="ECO:0007669"/>
    <property type="project" value="InterPro"/>
</dbReference>
<dbReference type="GO" id="GO:0009036">
    <property type="term" value="F:type II site-specific deoxyribonuclease activity"/>
    <property type="evidence" value="ECO:0007669"/>
    <property type="project" value="UniProtKB-EC"/>
</dbReference>
<evidence type="ECO:0000259" key="1">
    <source>
        <dbReference type="Pfam" id="PF06616"/>
    </source>
</evidence>
<dbReference type="InterPro" id="IPR041454">
    <property type="entry name" value="BsuBI/PstI_N"/>
</dbReference>
<dbReference type="EC" id="3.1.21.4" evidence="3"/>
<organism evidence="3">
    <name type="scientific">Catillopecten margaritatus gill symbiont</name>
    <dbReference type="NCBI Taxonomy" id="3083288"/>
    <lineage>
        <taxon>Bacteria</taxon>
        <taxon>Pseudomonadati</taxon>
        <taxon>Pseudomonadota</taxon>
        <taxon>Gammaproteobacteria</taxon>
        <taxon>sulfur-oxidizing symbionts</taxon>
    </lineage>
</organism>
<gene>
    <name evidence="3" type="primary">aplIR</name>
    <name evidence="3" type="ORF">Ctma_0466</name>
</gene>
<dbReference type="EMBL" id="CP138327">
    <property type="protein sequence ID" value="WXT99762.1"/>
    <property type="molecule type" value="Genomic_DNA"/>
</dbReference>
<dbReference type="AlphaFoldDB" id="A0AAU6PFH9"/>